<dbReference type="GO" id="GO:0006508">
    <property type="term" value="P:proteolysis"/>
    <property type="evidence" value="ECO:0007669"/>
    <property type="project" value="UniProtKB-KW"/>
</dbReference>
<dbReference type="RefSeq" id="WP_380055017.1">
    <property type="nucleotide sequence ID" value="NZ_JBHLTC010000039.1"/>
</dbReference>
<proteinExistence type="predicted"/>
<dbReference type="Pfam" id="PF04586">
    <property type="entry name" value="Peptidase_S78"/>
    <property type="match status" value="1"/>
</dbReference>
<evidence type="ECO:0000259" key="4">
    <source>
        <dbReference type="Pfam" id="PF04586"/>
    </source>
</evidence>
<protein>
    <submittedName>
        <fullName evidence="5">HK97 family phage prohead protease</fullName>
    </submittedName>
</protein>
<evidence type="ECO:0000256" key="2">
    <source>
        <dbReference type="ARBA" id="ARBA00022670"/>
    </source>
</evidence>
<gene>
    <name evidence="5" type="ORF">ACFFGN_31050</name>
</gene>
<dbReference type="InterPro" id="IPR054613">
    <property type="entry name" value="Peptidase_S78_dom"/>
</dbReference>
<dbReference type="NCBIfam" id="TIGR01543">
    <property type="entry name" value="proheadase_HK97"/>
    <property type="match status" value="1"/>
</dbReference>
<evidence type="ECO:0000313" key="6">
    <source>
        <dbReference type="Proteomes" id="UP001589890"/>
    </source>
</evidence>
<keyword evidence="6" id="KW-1185">Reference proteome</keyword>
<evidence type="ECO:0000313" key="5">
    <source>
        <dbReference type="EMBL" id="MFC0628548.1"/>
    </source>
</evidence>
<dbReference type="GO" id="GO:0008233">
    <property type="term" value="F:peptidase activity"/>
    <property type="evidence" value="ECO:0007669"/>
    <property type="project" value="UniProtKB-KW"/>
</dbReference>
<comment type="caution">
    <text evidence="5">The sequence shown here is derived from an EMBL/GenBank/DDBJ whole genome shotgun (WGS) entry which is preliminary data.</text>
</comment>
<feature type="domain" description="Prohead serine protease" evidence="4">
    <location>
        <begin position="16"/>
        <end position="163"/>
    </location>
</feature>
<keyword evidence="2 5" id="KW-0645">Protease</keyword>
<dbReference type="EMBL" id="JBHLTC010000039">
    <property type="protein sequence ID" value="MFC0628548.1"/>
    <property type="molecule type" value="Genomic_DNA"/>
</dbReference>
<evidence type="ECO:0000256" key="1">
    <source>
        <dbReference type="ARBA" id="ARBA00022612"/>
    </source>
</evidence>
<dbReference type="Proteomes" id="UP001589890">
    <property type="component" value="Unassembled WGS sequence"/>
</dbReference>
<name>A0ABV6QWL5_9ACTN</name>
<reference evidence="5 6" key="1">
    <citation type="submission" date="2024-09" db="EMBL/GenBank/DDBJ databases">
        <authorList>
            <person name="Sun Q."/>
            <person name="Mori K."/>
        </authorList>
    </citation>
    <scope>NUCLEOTIDE SEQUENCE [LARGE SCALE GENOMIC DNA]</scope>
    <source>
        <strain evidence="5 6">CGMCC 1.15906</strain>
    </source>
</reference>
<keyword evidence="3" id="KW-0378">Hydrolase</keyword>
<dbReference type="InterPro" id="IPR006433">
    <property type="entry name" value="Prohead_protease"/>
</dbReference>
<organism evidence="5 6">
    <name type="scientific">Kribbella deserti</name>
    <dbReference type="NCBI Taxonomy" id="1926257"/>
    <lineage>
        <taxon>Bacteria</taxon>
        <taxon>Bacillati</taxon>
        <taxon>Actinomycetota</taxon>
        <taxon>Actinomycetes</taxon>
        <taxon>Propionibacteriales</taxon>
        <taxon>Kribbellaceae</taxon>
        <taxon>Kribbella</taxon>
    </lineage>
</organism>
<evidence type="ECO:0000256" key="3">
    <source>
        <dbReference type="ARBA" id="ARBA00022801"/>
    </source>
</evidence>
<accession>A0ABV6QWL5</accession>
<keyword evidence="1" id="KW-1188">Viral release from host cell</keyword>
<sequence>MSTLTRYSVLCRSSLDGDTLVGHAAVFGQVAQVPGGYEQLSPSAFDEVLKRADSDVTSLWNHDPQYLLGRQAAGTLRLKVDEEGLSFENDLPDTSYANDLRKLLARGDITGASFGFIPDLDKSTWTRAKDGSQIHTINALKFLRDVSPVTFPAYSGAGVALRSLDLGQASGRSQLVRARARVLYGR</sequence>